<keyword evidence="2" id="KW-1133">Transmembrane helix</keyword>
<dbReference type="PANTHER" id="PTHR10579:SF102">
    <property type="entry name" value="EXPRESSED PROTEIN"/>
    <property type="match status" value="1"/>
</dbReference>
<organism evidence="5 6">
    <name type="scientific">Leersia perrieri</name>
    <dbReference type="NCBI Taxonomy" id="77586"/>
    <lineage>
        <taxon>Eukaryota</taxon>
        <taxon>Viridiplantae</taxon>
        <taxon>Streptophyta</taxon>
        <taxon>Embryophyta</taxon>
        <taxon>Tracheophyta</taxon>
        <taxon>Spermatophyta</taxon>
        <taxon>Magnoliopsida</taxon>
        <taxon>Liliopsida</taxon>
        <taxon>Poales</taxon>
        <taxon>Poaceae</taxon>
        <taxon>BOP clade</taxon>
        <taxon>Oryzoideae</taxon>
        <taxon>Oryzeae</taxon>
        <taxon>Oryzinae</taxon>
        <taxon>Leersia</taxon>
    </lineage>
</organism>
<keyword evidence="2" id="KW-0812">Transmembrane</keyword>
<name>A0A0D9XS09_9ORYZ</name>
<feature type="compositionally biased region" description="Basic and acidic residues" evidence="1">
    <location>
        <begin position="397"/>
        <end position="410"/>
    </location>
</feature>
<reference evidence="5" key="3">
    <citation type="submission" date="2015-04" db="UniProtKB">
        <authorList>
            <consortium name="EnsemblPlants"/>
        </authorList>
    </citation>
    <scope>IDENTIFICATION</scope>
</reference>
<dbReference type="Pfam" id="PF13768">
    <property type="entry name" value="VWA_3"/>
    <property type="match status" value="1"/>
</dbReference>
<dbReference type="Gene3D" id="3.40.50.410">
    <property type="entry name" value="von Willebrand factor, type A domain"/>
    <property type="match status" value="1"/>
</dbReference>
<accession>A0A0D9XS09</accession>
<evidence type="ECO:0000313" key="6">
    <source>
        <dbReference type="Proteomes" id="UP000032180"/>
    </source>
</evidence>
<dbReference type="SUPFAM" id="SSF53300">
    <property type="entry name" value="vWA-like"/>
    <property type="match status" value="1"/>
</dbReference>
<feature type="compositionally biased region" description="Acidic residues" evidence="1">
    <location>
        <begin position="411"/>
        <end position="420"/>
    </location>
</feature>
<dbReference type="AlphaFoldDB" id="A0A0D9XS09"/>
<evidence type="ECO:0000256" key="1">
    <source>
        <dbReference type="SAM" id="MobiDB-lite"/>
    </source>
</evidence>
<dbReference type="SMART" id="SM00327">
    <property type="entry name" value="VWA"/>
    <property type="match status" value="1"/>
</dbReference>
<dbReference type="Gramene" id="LPERR11G10640.1">
    <property type="protein sequence ID" value="LPERR11G10640.1"/>
    <property type="gene ID" value="LPERR11G10640"/>
</dbReference>
<reference evidence="6" key="2">
    <citation type="submission" date="2013-12" db="EMBL/GenBank/DDBJ databases">
        <authorList>
            <person name="Yu Y."/>
            <person name="Lee S."/>
            <person name="de Baynast K."/>
            <person name="Wissotski M."/>
            <person name="Liu L."/>
            <person name="Talag J."/>
            <person name="Goicoechea J."/>
            <person name="Angelova A."/>
            <person name="Jetty R."/>
            <person name="Kudrna D."/>
            <person name="Golser W."/>
            <person name="Rivera L."/>
            <person name="Zhang J."/>
            <person name="Wing R."/>
        </authorList>
    </citation>
    <scope>NUCLEOTIDE SEQUENCE</scope>
</reference>
<proteinExistence type="predicted"/>
<dbReference type="EnsemblPlants" id="LPERR11G10640.1">
    <property type="protein sequence ID" value="LPERR11G10640.1"/>
    <property type="gene ID" value="LPERR11G10640"/>
</dbReference>
<feature type="region of interest" description="Disordered" evidence="1">
    <location>
        <begin position="600"/>
        <end position="624"/>
    </location>
</feature>
<dbReference type="eggNOG" id="ENOG502QTMS">
    <property type="taxonomic scope" value="Eukaryota"/>
</dbReference>
<dbReference type="HOGENOM" id="CLU_006228_4_1_1"/>
<feature type="chain" id="PRO_5002350609" description="VWFA domain-containing protein" evidence="3">
    <location>
        <begin position="30"/>
        <end position="624"/>
    </location>
</feature>
<keyword evidence="6" id="KW-1185">Reference proteome</keyword>
<feature type="transmembrane region" description="Helical" evidence="2">
    <location>
        <begin position="462"/>
        <end position="486"/>
    </location>
</feature>
<feature type="signal peptide" evidence="3">
    <location>
        <begin position="1"/>
        <end position="29"/>
    </location>
</feature>
<keyword evidence="3" id="KW-0732">Signal</keyword>
<evidence type="ECO:0000256" key="3">
    <source>
        <dbReference type="SAM" id="SignalP"/>
    </source>
</evidence>
<dbReference type="InterPro" id="IPR051266">
    <property type="entry name" value="CLCR"/>
</dbReference>
<dbReference type="InterPro" id="IPR036465">
    <property type="entry name" value="vWFA_dom_sf"/>
</dbReference>
<keyword evidence="2" id="KW-0472">Membrane</keyword>
<evidence type="ECO:0000256" key="2">
    <source>
        <dbReference type="SAM" id="Phobius"/>
    </source>
</evidence>
<reference evidence="5 6" key="1">
    <citation type="submission" date="2012-08" db="EMBL/GenBank/DDBJ databases">
        <title>Oryza genome evolution.</title>
        <authorList>
            <person name="Wing R.A."/>
        </authorList>
    </citation>
    <scope>NUCLEOTIDE SEQUENCE</scope>
</reference>
<dbReference type="PANTHER" id="PTHR10579">
    <property type="entry name" value="CALCIUM-ACTIVATED CHLORIDE CHANNEL REGULATOR"/>
    <property type="match status" value="1"/>
</dbReference>
<protein>
    <recommendedName>
        <fullName evidence="4">VWFA domain-containing protein</fullName>
    </recommendedName>
</protein>
<evidence type="ECO:0000313" key="5">
    <source>
        <dbReference type="EnsemblPlants" id="LPERR11G10640.1"/>
    </source>
</evidence>
<dbReference type="InterPro" id="IPR002035">
    <property type="entry name" value="VWF_A"/>
</dbReference>
<dbReference type="STRING" id="77586.A0A0D9XS09"/>
<dbReference type="Proteomes" id="UP000032180">
    <property type="component" value="Chromosome 11"/>
</dbReference>
<sequence length="624" mass="69381">MGLQLITPNLLACLFYALLFAQVTSVTEGTEVKVSTTPVFPMIPRNQAHKDFQMLLRVEAPTAADLNVRFSIDLVVVVDVGEGENLNLVKKAMKFAIRQLNDKDSLTVVSTINNPEELKNFSTHIGGRRRIAEKKVDQLRGRDNAHRTWEETLKMLNSQPESSLDGRERFIMLVTDNNSSRYNVTEMLLMNFQYSVHTFGLGTAHDPSVLQLIAARSMGTYSFLDDDNLHKLDGALALCLGGLTSVVTTVGTRVMLDAAIDGGAKITKIDSGGYPSYIYENTSGEIIIRALYAGEVRNFIVHLNVPAAKPDFVADTGVCRNQQLLLIANLVGPNIEAGSIQDLLIVQRPKTTVLPIVPYPIVVNQIFQFQVLEMVDIFIAEEIKETKDEKDDDEETKDDKDDNNEETKDKEEEEEEDNDEEKSRSKRKRKLGNKLKRKMDKLVMEHKFSIGLNLGVGGLPSVISTVALVLTAVGSVATSAIALSLLSSLMMQRPTAMGSPNLVIDAFLTMEMRLKQQMAIKVNGTAECDYSCIDPVPPSLFVLGEDNTYHFNSEAYQGILSTDEINQMMSKLYQENAPKNIFIQKKEQKRSAMLRSRKGLVKANSLNQCPATPTSDEQQPEQQQ</sequence>
<dbReference type="PROSITE" id="PS50234">
    <property type="entry name" value="VWFA"/>
    <property type="match status" value="1"/>
</dbReference>
<feature type="region of interest" description="Disordered" evidence="1">
    <location>
        <begin position="386"/>
        <end position="431"/>
    </location>
</feature>
<feature type="domain" description="VWFA" evidence="4">
    <location>
        <begin position="67"/>
        <end position="247"/>
    </location>
</feature>
<evidence type="ECO:0000259" key="4">
    <source>
        <dbReference type="PROSITE" id="PS50234"/>
    </source>
</evidence>
<feature type="compositionally biased region" description="Polar residues" evidence="1">
    <location>
        <begin position="604"/>
        <end position="624"/>
    </location>
</feature>